<comment type="caution">
    <text evidence="5">The sequence shown here is derived from an EMBL/GenBank/DDBJ whole genome shotgun (WGS) entry which is preliminary data.</text>
</comment>
<keyword evidence="1 2" id="KW-0238">DNA-binding</keyword>
<feature type="DNA-binding region" description="H-T-H motif" evidence="2">
    <location>
        <begin position="83"/>
        <end position="102"/>
    </location>
</feature>
<dbReference type="Gene3D" id="1.10.357.10">
    <property type="entry name" value="Tetracycline Repressor, domain 2"/>
    <property type="match status" value="1"/>
</dbReference>
<accession>A0A317EI40</accession>
<dbReference type="GO" id="GO:0003677">
    <property type="term" value="F:DNA binding"/>
    <property type="evidence" value="ECO:0007669"/>
    <property type="project" value="UniProtKB-UniRule"/>
</dbReference>
<reference evidence="5 6" key="1">
    <citation type="submission" date="2018-05" db="EMBL/GenBank/DDBJ databases">
        <title>Zavarzinia sp. HR-AS.</title>
        <authorList>
            <person name="Lee Y."/>
            <person name="Jeon C.O."/>
        </authorList>
    </citation>
    <scope>NUCLEOTIDE SEQUENCE [LARGE SCALE GENOMIC DNA]</scope>
    <source>
        <strain evidence="5 6">HR-AS</strain>
    </source>
</reference>
<dbReference type="AlphaFoldDB" id="A0A317EI40"/>
<evidence type="ECO:0000256" key="3">
    <source>
        <dbReference type="SAM" id="MobiDB-lite"/>
    </source>
</evidence>
<dbReference type="InterPro" id="IPR001647">
    <property type="entry name" value="HTH_TetR"/>
</dbReference>
<evidence type="ECO:0000256" key="2">
    <source>
        <dbReference type="PROSITE-ProRule" id="PRU00335"/>
    </source>
</evidence>
<evidence type="ECO:0000256" key="1">
    <source>
        <dbReference type="ARBA" id="ARBA00023125"/>
    </source>
</evidence>
<dbReference type="InterPro" id="IPR009057">
    <property type="entry name" value="Homeodomain-like_sf"/>
</dbReference>
<gene>
    <name evidence="5" type="ORF">DKG74_03745</name>
</gene>
<evidence type="ECO:0000259" key="4">
    <source>
        <dbReference type="PROSITE" id="PS50977"/>
    </source>
</evidence>
<sequence length="243" mass="26075">MGVVKSALPWGEDVNAVWKGVAEAETRGGKPKGKVQGGKPKGKPDGGALPGKVDGRVARSQRTRAAVLDALIALLDEGQFKPPAKVIAERSGVSTRSVFQHFPDLETLLIAAVELGVNRFAPSVQPIPTDLPRKARIDALVEQRFALFERAGNVYWAGQIAAPISATLKATFAHVEYALRVQIGVTFKPELATLRKPKRLALIARIAAATGFHHWYALRRVEGVDPAAARAAMAEMLAVLLPE</sequence>
<keyword evidence="6" id="KW-1185">Reference proteome</keyword>
<feature type="region of interest" description="Disordered" evidence="3">
    <location>
        <begin position="25"/>
        <end position="55"/>
    </location>
</feature>
<dbReference type="PROSITE" id="PS50977">
    <property type="entry name" value="HTH_TETR_2"/>
    <property type="match status" value="1"/>
</dbReference>
<feature type="domain" description="HTH tetR-type" evidence="4">
    <location>
        <begin position="61"/>
        <end position="120"/>
    </location>
</feature>
<evidence type="ECO:0000313" key="6">
    <source>
        <dbReference type="Proteomes" id="UP000245461"/>
    </source>
</evidence>
<name>A0A317EI40_9PROT</name>
<dbReference type="SUPFAM" id="SSF46689">
    <property type="entry name" value="Homeodomain-like"/>
    <property type="match status" value="1"/>
</dbReference>
<proteinExistence type="predicted"/>
<organism evidence="5 6">
    <name type="scientific">Zavarzinia aquatilis</name>
    <dbReference type="NCBI Taxonomy" id="2211142"/>
    <lineage>
        <taxon>Bacteria</taxon>
        <taxon>Pseudomonadati</taxon>
        <taxon>Pseudomonadota</taxon>
        <taxon>Alphaproteobacteria</taxon>
        <taxon>Rhodospirillales</taxon>
        <taxon>Zavarziniaceae</taxon>
        <taxon>Zavarzinia</taxon>
    </lineage>
</organism>
<evidence type="ECO:0000313" key="5">
    <source>
        <dbReference type="EMBL" id="PWR24895.1"/>
    </source>
</evidence>
<protein>
    <recommendedName>
        <fullName evidence="4">HTH tetR-type domain-containing protein</fullName>
    </recommendedName>
</protein>
<dbReference type="Proteomes" id="UP000245461">
    <property type="component" value="Unassembled WGS sequence"/>
</dbReference>
<dbReference type="EMBL" id="QGLE01000002">
    <property type="protein sequence ID" value="PWR24895.1"/>
    <property type="molecule type" value="Genomic_DNA"/>
</dbReference>